<dbReference type="AlphaFoldDB" id="A0A6U6Q4T9"/>
<evidence type="ECO:0000313" key="11">
    <source>
        <dbReference type="EMBL" id="CAD9613171.1"/>
    </source>
</evidence>
<keyword evidence="6 9" id="KW-1133">Transmembrane helix</keyword>
<evidence type="ECO:0000256" key="2">
    <source>
        <dbReference type="ARBA" id="ARBA00005441"/>
    </source>
</evidence>
<dbReference type="GO" id="GO:0047493">
    <property type="term" value="F:ceramide cholinephosphotransferase activity"/>
    <property type="evidence" value="ECO:0007669"/>
    <property type="project" value="TreeGrafter"/>
</dbReference>
<dbReference type="GO" id="GO:0033188">
    <property type="term" value="F:sphingomyelin synthase activity"/>
    <property type="evidence" value="ECO:0007669"/>
    <property type="project" value="TreeGrafter"/>
</dbReference>
<feature type="transmembrane region" description="Helical" evidence="9">
    <location>
        <begin position="335"/>
        <end position="355"/>
    </location>
</feature>
<dbReference type="GO" id="GO:0046513">
    <property type="term" value="P:ceramide biosynthetic process"/>
    <property type="evidence" value="ECO:0007669"/>
    <property type="project" value="TreeGrafter"/>
</dbReference>
<evidence type="ECO:0000256" key="9">
    <source>
        <dbReference type="SAM" id="Phobius"/>
    </source>
</evidence>
<evidence type="ECO:0000256" key="5">
    <source>
        <dbReference type="ARBA" id="ARBA00022919"/>
    </source>
</evidence>
<dbReference type="PANTHER" id="PTHR21290">
    <property type="entry name" value="SPHINGOMYELIN SYNTHETASE"/>
    <property type="match status" value="1"/>
</dbReference>
<keyword evidence="7" id="KW-0443">Lipid metabolism</keyword>
<comment type="similarity">
    <text evidence="2">Belongs to the sphingomyelin synthase family.</text>
</comment>
<evidence type="ECO:0000256" key="7">
    <source>
        <dbReference type="ARBA" id="ARBA00023098"/>
    </source>
</evidence>
<evidence type="ECO:0000256" key="3">
    <source>
        <dbReference type="ARBA" id="ARBA00022679"/>
    </source>
</evidence>
<feature type="transmembrane region" description="Helical" evidence="9">
    <location>
        <begin position="119"/>
        <end position="142"/>
    </location>
</feature>
<feature type="transmembrane region" description="Helical" evidence="9">
    <location>
        <begin position="193"/>
        <end position="213"/>
    </location>
</feature>
<keyword evidence="5" id="KW-0746">Sphingolipid metabolism</keyword>
<gene>
    <name evidence="11" type="ORF">BRAN1462_LOCUS41909</name>
</gene>
<dbReference type="Pfam" id="PF14360">
    <property type="entry name" value="PAP2_C"/>
    <property type="match status" value="1"/>
</dbReference>
<proteinExistence type="inferred from homology"/>
<dbReference type="GO" id="GO:0005789">
    <property type="term" value="C:endoplasmic reticulum membrane"/>
    <property type="evidence" value="ECO:0007669"/>
    <property type="project" value="TreeGrafter"/>
</dbReference>
<accession>A0A6U6Q4T9</accession>
<protein>
    <recommendedName>
        <fullName evidence="10">Sphingomyelin synthase-like domain-containing protein</fullName>
    </recommendedName>
</protein>
<reference evidence="11" key="1">
    <citation type="submission" date="2021-01" db="EMBL/GenBank/DDBJ databases">
        <authorList>
            <person name="Corre E."/>
            <person name="Pelletier E."/>
            <person name="Niang G."/>
            <person name="Scheremetjew M."/>
            <person name="Finn R."/>
            <person name="Kale V."/>
            <person name="Holt S."/>
            <person name="Cochrane G."/>
            <person name="Meng A."/>
            <person name="Brown T."/>
            <person name="Cohen L."/>
        </authorList>
    </citation>
    <scope>NUCLEOTIDE SEQUENCE</scope>
    <source>
        <strain evidence="11">RCC3387</strain>
    </source>
</reference>
<dbReference type="GO" id="GO:0005886">
    <property type="term" value="C:plasma membrane"/>
    <property type="evidence" value="ECO:0007669"/>
    <property type="project" value="TreeGrafter"/>
</dbReference>
<evidence type="ECO:0000256" key="8">
    <source>
        <dbReference type="ARBA" id="ARBA00023136"/>
    </source>
</evidence>
<dbReference type="InterPro" id="IPR045221">
    <property type="entry name" value="Sphingomyelin_synth-like"/>
</dbReference>
<dbReference type="PANTHER" id="PTHR21290:SF25">
    <property type="entry name" value="SPHINGOMYELIN SYNTHASE-RELATED PROTEIN 1"/>
    <property type="match status" value="1"/>
</dbReference>
<sequence>MGCAPSGMGSLVRLDEVNELGDPTGDHKDVRHLCHKLLGGARFDRVSEPANFEATLKAMDPELLTEVARFVILAEIGNQSKVNTRIKDRMYNVFESPGLAQEVKTPWQMKAYFVITSPLMFFCAFCFQSYMLHIATALYVYYMDNGSASMRANGGQLLDLVGNFVGEYASEKIVRIDGITRGNVKIPTVLLDLSGGLPLLMCVLSNAVCFYFIRRFNIKLWTKTMLVASIMAISKGTWDAMTILPDSTGWENCKARLGVEGLQDMRGTHFIDGDFLLEVLKAIPREIAIAGRVRYCADMMLSGHTYFACLFSLSAFHQVTFCLDHMQEGWGRCKVAIKVATVALCVLCLALEVILVALARFHYTVDMVSSIVLVLLLWDSGHVERIVRKWSACYDHWDLDSLRGSAPILARVLSRGRRSA</sequence>
<keyword evidence="8 9" id="KW-0472">Membrane</keyword>
<feature type="domain" description="Sphingomyelin synthase-like" evidence="10">
    <location>
        <begin position="296"/>
        <end position="379"/>
    </location>
</feature>
<evidence type="ECO:0000256" key="4">
    <source>
        <dbReference type="ARBA" id="ARBA00022692"/>
    </source>
</evidence>
<name>A0A6U6Q4T9_9DINO</name>
<dbReference type="InterPro" id="IPR025749">
    <property type="entry name" value="Sphingomyelin_synth-like_dom"/>
</dbReference>
<comment type="subcellular location">
    <subcellularLocation>
        <location evidence="1">Membrane</location>
        <topology evidence="1">Multi-pass membrane protein</topology>
    </subcellularLocation>
</comment>
<keyword evidence="4 9" id="KW-0812">Transmembrane</keyword>
<dbReference type="EMBL" id="HBGW01065742">
    <property type="protein sequence ID" value="CAD9613171.1"/>
    <property type="molecule type" value="Transcribed_RNA"/>
</dbReference>
<feature type="transmembrane region" description="Helical" evidence="9">
    <location>
        <begin position="305"/>
        <end position="323"/>
    </location>
</feature>
<evidence type="ECO:0000256" key="1">
    <source>
        <dbReference type="ARBA" id="ARBA00004141"/>
    </source>
</evidence>
<evidence type="ECO:0000259" key="10">
    <source>
        <dbReference type="Pfam" id="PF14360"/>
    </source>
</evidence>
<dbReference type="GO" id="GO:0000139">
    <property type="term" value="C:Golgi membrane"/>
    <property type="evidence" value="ECO:0007669"/>
    <property type="project" value="TreeGrafter"/>
</dbReference>
<keyword evidence="3" id="KW-0808">Transferase</keyword>
<evidence type="ECO:0000256" key="6">
    <source>
        <dbReference type="ARBA" id="ARBA00022989"/>
    </source>
</evidence>
<organism evidence="11">
    <name type="scientific">Zooxanthella nutricula</name>
    <dbReference type="NCBI Taxonomy" id="1333877"/>
    <lineage>
        <taxon>Eukaryota</taxon>
        <taxon>Sar</taxon>
        <taxon>Alveolata</taxon>
        <taxon>Dinophyceae</taxon>
        <taxon>Peridiniales</taxon>
        <taxon>Peridiniales incertae sedis</taxon>
        <taxon>Zooxanthella</taxon>
    </lineage>
</organism>